<reference evidence="2 3" key="1">
    <citation type="submission" date="2020-03" db="EMBL/GenBank/DDBJ databases">
        <title>Nocardioides sp. nov., isolated from fish.</title>
        <authorList>
            <person name="Hyun D.-W."/>
            <person name="Bae J.-W."/>
        </authorList>
    </citation>
    <scope>NUCLEOTIDE SEQUENCE [LARGE SCALE GENOMIC DNA]</scope>
    <source>
        <strain evidence="2 3">HDW12A</strain>
    </source>
</reference>
<evidence type="ECO:0000256" key="1">
    <source>
        <dbReference type="SAM" id="Phobius"/>
    </source>
</evidence>
<dbReference type="Proteomes" id="UP000502035">
    <property type="component" value="Chromosome"/>
</dbReference>
<sequence length="188" mass="19756">MMGYAVRVLLASILAGLICVGIVSRLAMLLLARLNPMADGVVSDDGFVMGQFTVSGSLNLFLLGGTLIAVVGALTYFVVRPLLFGPVWFQWFSLSLPPGVVAGAVAVHTGGVDFQLLEPLWLAVSLFVAVPALFGPMVHALMLRTGRRAPGSRAVAAHPGVAWVVRAGFCALVLYAVVDLVNDVRVLA</sequence>
<feature type="transmembrane region" description="Helical" evidence="1">
    <location>
        <begin position="56"/>
        <end position="79"/>
    </location>
</feature>
<proteinExistence type="predicted"/>
<accession>A0A6G7YJ13</accession>
<keyword evidence="3" id="KW-1185">Reference proteome</keyword>
<dbReference type="RefSeq" id="WP_166320418.1">
    <property type="nucleotide sequence ID" value="NZ_CP049866.1"/>
</dbReference>
<dbReference type="AlphaFoldDB" id="A0A6G7YJ13"/>
<gene>
    <name evidence="2" type="ORF">G7071_16185</name>
</gene>
<protein>
    <submittedName>
        <fullName evidence="2">Uncharacterized protein</fullName>
    </submittedName>
</protein>
<keyword evidence="1" id="KW-0812">Transmembrane</keyword>
<keyword evidence="1" id="KW-1133">Transmembrane helix</keyword>
<feature type="transmembrane region" description="Helical" evidence="1">
    <location>
        <begin position="91"/>
        <end position="108"/>
    </location>
</feature>
<name>A0A6G7YJ13_9ACTN</name>
<evidence type="ECO:0000313" key="3">
    <source>
        <dbReference type="Proteomes" id="UP000502035"/>
    </source>
</evidence>
<feature type="transmembrane region" description="Helical" evidence="1">
    <location>
        <begin position="155"/>
        <end position="178"/>
    </location>
</feature>
<dbReference type="KEGG" id="npi:G7071_16185"/>
<dbReference type="EMBL" id="CP049866">
    <property type="protein sequence ID" value="QIK76734.1"/>
    <property type="molecule type" value="Genomic_DNA"/>
</dbReference>
<keyword evidence="1" id="KW-0472">Membrane</keyword>
<organism evidence="2 3">
    <name type="scientific">Nocardioides piscis</name>
    <dbReference type="NCBI Taxonomy" id="2714938"/>
    <lineage>
        <taxon>Bacteria</taxon>
        <taxon>Bacillati</taxon>
        <taxon>Actinomycetota</taxon>
        <taxon>Actinomycetes</taxon>
        <taxon>Propionibacteriales</taxon>
        <taxon>Nocardioidaceae</taxon>
        <taxon>Nocardioides</taxon>
    </lineage>
</organism>
<feature type="transmembrane region" description="Helical" evidence="1">
    <location>
        <begin position="120"/>
        <end position="143"/>
    </location>
</feature>
<evidence type="ECO:0000313" key="2">
    <source>
        <dbReference type="EMBL" id="QIK76734.1"/>
    </source>
</evidence>